<evidence type="ECO:0000313" key="8">
    <source>
        <dbReference type="EMBL" id="TWT70976.1"/>
    </source>
</evidence>
<dbReference type="PANTHER" id="PTHR30558">
    <property type="entry name" value="EXBD MEMBRANE COMPONENT OF PMF-DRIVEN MACROMOLECULE IMPORT SYSTEM"/>
    <property type="match status" value="1"/>
</dbReference>
<organism evidence="8 9">
    <name type="scientific">Crateriforma conspicua</name>
    <dbReference type="NCBI Taxonomy" id="2527996"/>
    <lineage>
        <taxon>Bacteria</taxon>
        <taxon>Pseudomonadati</taxon>
        <taxon>Planctomycetota</taxon>
        <taxon>Planctomycetia</taxon>
        <taxon>Planctomycetales</taxon>
        <taxon>Planctomycetaceae</taxon>
        <taxon>Crateriforma</taxon>
    </lineage>
</organism>
<evidence type="ECO:0000256" key="3">
    <source>
        <dbReference type="ARBA" id="ARBA00022475"/>
    </source>
</evidence>
<dbReference type="Pfam" id="PF02472">
    <property type="entry name" value="ExbD"/>
    <property type="match status" value="1"/>
</dbReference>
<evidence type="ECO:0000256" key="5">
    <source>
        <dbReference type="ARBA" id="ARBA00022989"/>
    </source>
</evidence>
<keyword evidence="3" id="KW-1003">Cell membrane</keyword>
<dbReference type="AlphaFoldDB" id="A0A5C5Y5G5"/>
<proteinExistence type="inferred from homology"/>
<dbReference type="InterPro" id="IPR003400">
    <property type="entry name" value="ExbD"/>
</dbReference>
<keyword evidence="6" id="KW-0472">Membrane</keyword>
<evidence type="ECO:0000256" key="2">
    <source>
        <dbReference type="ARBA" id="ARBA00005811"/>
    </source>
</evidence>
<dbReference type="Proteomes" id="UP000317238">
    <property type="component" value="Unassembled WGS sequence"/>
</dbReference>
<sequence>MSIPLTCENCGSTHSVNQRMAGKDIRCPECDQLIHVPDEVDLPAEPLVEAADVPVAESSEDVPVDVIAVVDQGGQERWANEPAAEALDAAVAVPLAVAQAIPVAGQDEELAVAGTPVPEGWDDDDVADELADSLKREPKEQEELDMTPMVDVTFLLLIFFMVTASFSLQKSIEMPRQTSDLPSTANEEEILDELDVVELEIDQHGSFLVLAPDWERETPGKQNLTNTLKEAIAGRRDGMKLNIRVHEEAKLQALVDGMDAGTIAGYTEIKVAQVDGFD</sequence>
<keyword evidence="5" id="KW-1133">Transmembrane helix</keyword>
<keyword evidence="7" id="KW-0813">Transport</keyword>
<evidence type="ECO:0000256" key="7">
    <source>
        <dbReference type="RuleBase" id="RU003879"/>
    </source>
</evidence>
<evidence type="ECO:0000256" key="1">
    <source>
        <dbReference type="ARBA" id="ARBA00004162"/>
    </source>
</evidence>
<accession>A0A5C5Y5G5</accession>
<reference evidence="8 9" key="1">
    <citation type="submission" date="2019-02" db="EMBL/GenBank/DDBJ databases">
        <title>Deep-cultivation of Planctomycetes and their phenomic and genomic characterization uncovers novel biology.</title>
        <authorList>
            <person name="Wiegand S."/>
            <person name="Jogler M."/>
            <person name="Boedeker C."/>
            <person name="Pinto D."/>
            <person name="Vollmers J."/>
            <person name="Rivas-Marin E."/>
            <person name="Kohn T."/>
            <person name="Peeters S.H."/>
            <person name="Heuer A."/>
            <person name="Rast P."/>
            <person name="Oberbeckmann S."/>
            <person name="Bunk B."/>
            <person name="Jeske O."/>
            <person name="Meyerdierks A."/>
            <person name="Storesund J.E."/>
            <person name="Kallscheuer N."/>
            <person name="Luecker S."/>
            <person name="Lage O.M."/>
            <person name="Pohl T."/>
            <person name="Merkel B.J."/>
            <person name="Hornburger P."/>
            <person name="Mueller R.-W."/>
            <person name="Bruemmer F."/>
            <person name="Labrenz M."/>
            <person name="Spormann A.M."/>
            <person name="Op Den Camp H."/>
            <person name="Overmann J."/>
            <person name="Amann R."/>
            <person name="Jetten M.S.M."/>
            <person name="Mascher T."/>
            <person name="Medema M.H."/>
            <person name="Devos D.P."/>
            <person name="Kaster A.-K."/>
            <person name="Ovreas L."/>
            <person name="Rohde M."/>
            <person name="Galperin M.Y."/>
            <person name="Jogler C."/>
        </authorList>
    </citation>
    <scope>NUCLEOTIDE SEQUENCE [LARGE SCALE GENOMIC DNA]</scope>
    <source>
        <strain evidence="8 9">Pan14r</strain>
    </source>
</reference>
<dbReference type="EMBL" id="SJPL01000001">
    <property type="protein sequence ID" value="TWT70976.1"/>
    <property type="molecule type" value="Genomic_DNA"/>
</dbReference>
<evidence type="ECO:0000256" key="4">
    <source>
        <dbReference type="ARBA" id="ARBA00022692"/>
    </source>
</evidence>
<dbReference type="RefSeq" id="WP_196784384.1">
    <property type="nucleotide sequence ID" value="NZ_CP036319.1"/>
</dbReference>
<comment type="similarity">
    <text evidence="2 7">Belongs to the ExbD/TolR family.</text>
</comment>
<name>A0A5C5Y5G5_9PLAN</name>
<dbReference type="PANTHER" id="PTHR30558:SF3">
    <property type="entry name" value="BIOPOLYMER TRANSPORT PROTEIN EXBD-RELATED"/>
    <property type="match status" value="1"/>
</dbReference>
<evidence type="ECO:0000313" key="9">
    <source>
        <dbReference type="Proteomes" id="UP000317238"/>
    </source>
</evidence>
<keyword evidence="7" id="KW-0653">Protein transport</keyword>
<dbReference type="GO" id="GO:0022857">
    <property type="term" value="F:transmembrane transporter activity"/>
    <property type="evidence" value="ECO:0007669"/>
    <property type="project" value="InterPro"/>
</dbReference>
<comment type="subcellular location">
    <subcellularLocation>
        <location evidence="1">Cell membrane</location>
        <topology evidence="1">Single-pass membrane protein</topology>
    </subcellularLocation>
    <subcellularLocation>
        <location evidence="7">Cell membrane</location>
        <topology evidence="7">Single-pass type II membrane protein</topology>
    </subcellularLocation>
</comment>
<keyword evidence="4 7" id="KW-0812">Transmembrane</keyword>
<protein>
    <submittedName>
        <fullName evidence="8">Biopolymer transport protein ExbD/TolR</fullName>
    </submittedName>
</protein>
<dbReference type="GO" id="GO:0015031">
    <property type="term" value="P:protein transport"/>
    <property type="evidence" value="ECO:0007669"/>
    <property type="project" value="UniProtKB-KW"/>
</dbReference>
<gene>
    <name evidence="8" type="ORF">Pan14r_32850</name>
</gene>
<keyword evidence="9" id="KW-1185">Reference proteome</keyword>
<comment type="caution">
    <text evidence="8">The sequence shown here is derived from an EMBL/GenBank/DDBJ whole genome shotgun (WGS) entry which is preliminary data.</text>
</comment>
<evidence type="ECO:0000256" key="6">
    <source>
        <dbReference type="ARBA" id="ARBA00023136"/>
    </source>
</evidence>
<dbReference type="GO" id="GO:0005886">
    <property type="term" value="C:plasma membrane"/>
    <property type="evidence" value="ECO:0007669"/>
    <property type="project" value="UniProtKB-SubCell"/>
</dbReference>